<name>A0A9W9YSY3_9CNID</name>
<feature type="compositionally biased region" description="Acidic residues" evidence="1">
    <location>
        <begin position="141"/>
        <end position="155"/>
    </location>
</feature>
<proteinExistence type="predicted"/>
<feature type="compositionally biased region" description="Basic and acidic residues" evidence="1">
    <location>
        <begin position="156"/>
        <end position="165"/>
    </location>
</feature>
<evidence type="ECO:0000256" key="1">
    <source>
        <dbReference type="SAM" id="MobiDB-lite"/>
    </source>
</evidence>
<reference evidence="2" key="1">
    <citation type="submission" date="2023-01" db="EMBL/GenBank/DDBJ databases">
        <title>Genome assembly of the deep-sea coral Lophelia pertusa.</title>
        <authorList>
            <person name="Herrera S."/>
            <person name="Cordes E."/>
        </authorList>
    </citation>
    <scope>NUCLEOTIDE SEQUENCE</scope>
    <source>
        <strain evidence="2">USNM1676648</strain>
        <tissue evidence="2">Polyp</tissue>
    </source>
</reference>
<keyword evidence="3" id="KW-1185">Reference proteome</keyword>
<feature type="region of interest" description="Disordered" evidence="1">
    <location>
        <begin position="134"/>
        <end position="165"/>
    </location>
</feature>
<dbReference type="EMBL" id="MU827304">
    <property type="protein sequence ID" value="KAJ7364984.1"/>
    <property type="molecule type" value="Genomic_DNA"/>
</dbReference>
<organism evidence="2 3">
    <name type="scientific">Desmophyllum pertusum</name>
    <dbReference type="NCBI Taxonomy" id="174260"/>
    <lineage>
        <taxon>Eukaryota</taxon>
        <taxon>Metazoa</taxon>
        <taxon>Cnidaria</taxon>
        <taxon>Anthozoa</taxon>
        <taxon>Hexacorallia</taxon>
        <taxon>Scleractinia</taxon>
        <taxon>Caryophylliina</taxon>
        <taxon>Caryophylliidae</taxon>
        <taxon>Desmophyllum</taxon>
    </lineage>
</organism>
<dbReference type="AlphaFoldDB" id="A0A9W9YSY3"/>
<gene>
    <name evidence="2" type="ORF">OS493_007620</name>
</gene>
<dbReference type="Proteomes" id="UP001163046">
    <property type="component" value="Unassembled WGS sequence"/>
</dbReference>
<comment type="caution">
    <text evidence="2">The sequence shown here is derived from an EMBL/GenBank/DDBJ whole genome shotgun (WGS) entry which is preliminary data.</text>
</comment>
<accession>A0A9W9YSY3</accession>
<sequence>MAQCAIQPDTSICNQQPHGGMECKINNSQIFATIGQQLSVAAEPGTSVYNEQSQATECKFNDGKRFTAIELQELAIDDESGAVYNEQHSQDSECELNNGQSFATVEQQRPVAAEANPNSINRLTMEQLQLVPEGGFFPDVVDSDSDDDYSDDSDDGHEPDAATID</sequence>
<evidence type="ECO:0000313" key="3">
    <source>
        <dbReference type="Proteomes" id="UP001163046"/>
    </source>
</evidence>
<protein>
    <submittedName>
        <fullName evidence="2">Uncharacterized protein</fullName>
    </submittedName>
</protein>
<evidence type="ECO:0000313" key="2">
    <source>
        <dbReference type="EMBL" id="KAJ7364984.1"/>
    </source>
</evidence>